<proteinExistence type="predicted"/>
<dbReference type="InterPro" id="IPR055730">
    <property type="entry name" value="P11_C"/>
</dbReference>
<keyword evidence="2" id="KW-0472">Membrane</keyword>
<dbReference type="Pfam" id="PF23983">
    <property type="entry name" value="P11_C"/>
    <property type="match status" value="1"/>
</dbReference>
<evidence type="ECO:0000256" key="2">
    <source>
        <dbReference type="SAM" id="Phobius"/>
    </source>
</evidence>
<keyword evidence="2" id="KW-1133">Transmembrane helix</keyword>
<reference evidence="4" key="1">
    <citation type="journal article" date="2020" name="Nature">
        <title>Giant virus diversity and host interactions through global metagenomics.</title>
        <authorList>
            <person name="Schulz F."/>
            <person name="Roux S."/>
            <person name="Paez-Espino D."/>
            <person name="Jungbluth S."/>
            <person name="Walsh D.A."/>
            <person name="Denef V.J."/>
            <person name="McMahon K.D."/>
            <person name="Konstantinidis K.T."/>
            <person name="Eloe-Fadrosh E.A."/>
            <person name="Kyrpides N.C."/>
            <person name="Woyke T."/>
        </authorList>
    </citation>
    <scope>NUCLEOTIDE SEQUENCE</scope>
    <source>
        <strain evidence="4">GVMAG-M-3300010158-59</strain>
    </source>
</reference>
<keyword evidence="2" id="KW-0812">Transmembrane</keyword>
<name>A0A6C0BBS0_9ZZZZ</name>
<evidence type="ECO:0000259" key="3">
    <source>
        <dbReference type="Pfam" id="PF23983"/>
    </source>
</evidence>
<accession>A0A6C0BBS0</accession>
<feature type="transmembrane region" description="Helical" evidence="2">
    <location>
        <begin position="12"/>
        <end position="35"/>
    </location>
</feature>
<evidence type="ECO:0000313" key="4">
    <source>
        <dbReference type="EMBL" id="QHS88893.1"/>
    </source>
</evidence>
<dbReference type="EMBL" id="MN739103">
    <property type="protein sequence ID" value="QHS88893.1"/>
    <property type="molecule type" value="Genomic_DNA"/>
</dbReference>
<protein>
    <recommendedName>
        <fullName evidence="3">Minor capsid protein P11 C-terminal conserved region domain-containing protein</fullName>
    </recommendedName>
</protein>
<feature type="compositionally biased region" description="Polar residues" evidence="1">
    <location>
        <begin position="46"/>
        <end position="69"/>
    </location>
</feature>
<evidence type="ECO:0000256" key="1">
    <source>
        <dbReference type="SAM" id="MobiDB-lite"/>
    </source>
</evidence>
<feature type="region of interest" description="Disordered" evidence="1">
    <location>
        <begin position="46"/>
        <end position="74"/>
    </location>
</feature>
<feature type="domain" description="Minor capsid protein P11 C-terminal conserved region" evidence="3">
    <location>
        <begin position="104"/>
        <end position="185"/>
    </location>
</feature>
<sequence length="191" mass="20518">MSISLKKLWSDYGIGAIIVLLILAYGVSLFAKYVTNKGSYGSEMMNSQPNSAYRNKVSNSPNGTGSGVQPSDPLGENEVFASVQGIASPSTGIPTSCSKQNIQNPSDLLPKDNNSQWAQLNPSGKGELSNINLLKAGYHIGIDTIGQTLRNANLQIRSEPPNPQLYVGPWNLSTIEPDFMRPPLELGQGIQ</sequence>
<dbReference type="AlphaFoldDB" id="A0A6C0BBS0"/>
<organism evidence="4">
    <name type="scientific">viral metagenome</name>
    <dbReference type="NCBI Taxonomy" id="1070528"/>
    <lineage>
        <taxon>unclassified sequences</taxon>
        <taxon>metagenomes</taxon>
        <taxon>organismal metagenomes</taxon>
    </lineage>
</organism>